<evidence type="ECO:0000256" key="6">
    <source>
        <dbReference type="ARBA" id="ARBA00022777"/>
    </source>
</evidence>
<organism evidence="12 13">
    <name type="scientific">Actinophytocola gossypii</name>
    <dbReference type="NCBI Taxonomy" id="2812003"/>
    <lineage>
        <taxon>Bacteria</taxon>
        <taxon>Bacillati</taxon>
        <taxon>Actinomycetota</taxon>
        <taxon>Actinomycetes</taxon>
        <taxon>Pseudonocardiales</taxon>
        <taxon>Pseudonocardiaceae</taxon>
    </lineage>
</organism>
<keyword evidence="7" id="KW-0067">ATP-binding</keyword>
<feature type="compositionally biased region" description="Basic and acidic residues" evidence="9">
    <location>
        <begin position="382"/>
        <end position="394"/>
    </location>
</feature>
<feature type="transmembrane region" description="Helical" evidence="10">
    <location>
        <begin position="6"/>
        <end position="27"/>
    </location>
</feature>
<dbReference type="Gene3D" id="3.30.565.10">
    <property type="entry name" value="Histidine kinase-like ATPase, C-terminal domain"/>
    <property type="match status" value="1"/>
</dbReference>
<keyword evidence="4" id="KW-0808">Transferase</keyword>
<keyword evidence="10" id="KW-1133">Transmembrane helix</keyword>
<keyword evidence="5" id="KW-0547">Nucleotide-binding</keyword>
<dbReference type="EMBL" id="JAFFZE010000006">
    <property type="protein sequence ID" value="MCT2582969.1"/>
    <property type="molecule type" value="Genomic_DNA"/>
</dbReference>
<evidence type="ECO:0000256" key="5">
    <source>
        <dbReference type="ARBA" id="ARBA00022741"/>
    </source>
</evidence>
<accession>A0ABT2J6S6</accession>
<evidence type="ECO:0000259" key="11">
    <source>
        <dbReference type="Pfam" id="PF07730"/>
    </source>
</evidence>
<dbReference type="EC" id="2.7.13.3" evidence="2"/>
<dbReference type="Pfam" id="PF07730">
    <property type="entry name" value="HisKA_3"/>
    <property type="match status" value="1"/>
</dbReference>
<dbReference type="Proteomes" id="UP001156441">
    <property type="component" value="Unassembled WGS sequence"/>
</dbReference>
<feature type="transmembrane region" description="Helical" evidence="10">
    <location>
        <begin position="404"/>
        <end position="423"/>
    </location>
</feature>
<evidence type="ECO:0000313" key="13">
    <source>
        <dbReference type="Proteomes" id="UP001156441"/>
    </source>
</evidence>
<dbReference type="InterPro" id="IPR036890">
    <property type="entry name" value="HATPase_C_sf"/>
</dbReference>
<evidence type="ECO:0000256" key="1">
    <source>
        <dbReference type="ARBA" id="ARBA00000085"/>
    </source>
</evidence>
<dbReference type="CDD" id="cd16917">
    <property type="entry name" value="HATPase_UhpB-NarQ-NarX-like"/>
    <property type="match status" value="1"/>
</dbReference>
<protein>
    <recommendedName>
        <fullName evidence="2">histidine kinase</fullName>
        <ecNumber evidence="2">2.7.13.3</ecNumber>
    </recommendedName>
</protein>
<comment type="catalytic activity">
    <reaction evidence="1">
        <text>ATP + protein L-histidine = ADP + protein N-phospho-L-histidine.</text>
        <dbReference type="EC" id="2.7.13.3"/>
    </reaction>
</comment>
<feature type="region of interest" description="Disordered" evidence="9">
    <location>
        <begin position="367"/>
        <end position="394"/>
    </location>
</feature>
<evidence type="ECO:0000313" key="12">
    <source>
        <dbReference type="EMBL" id="MCT2582969.1"/>
    </source>
</evidence>
<feature type="transmembrane region" description="Helical" evidence="10">
    <location>
        <begin position="80"/>
        <end position="100"/>
    </location>
</feature>
<dbReference type="PANTHER" id="PTHR24421">
    <property type="entry name" value="NITRATE/NITRITE SENSOR PROTEIN NARX-RELATED"/>
    <property type="match status" value="1"/>
</dbReference>
<dbReference type="PANTHER" id="PTHR24421:SF10">
    <property type="entry name" value="NITRATE_NITRITE SENSOR PROTEIN NARQ"/>
    <property type="match status" value="1"/>
</dbReference>
<feature type="transmembrane region" description="Helical" evidence="10">
    <location>
        <begin position="57"/>
        <end position="73"/>
    </location>
</feature>
<evidence type="ECO:0000256" key="9">
    <source>
        <dbReference type="SAM" id="MobiDB-lite"/>
    </source>
</evidence>
<keyword evidence="8" id="KW-0902">Two-component regulatory system</keyword>
<dbReference type="InterPro" id="IPR011712">
    <property type="entry name" value="Sig_transdc_His_kin_sub3_dim/P"/>
</dbReference>
<keyword evidence="10" id="KW-0472">Membrane</keyword>
<comment type="caution">
    <text evidence="12">The sequence shown here is derived from an EMBL/GenBank/DDBJ whole genome shotgun (WGS) entry which is preliminary data.</text>
</comment>
<evidence type="ECO:0000256" key="7">
    <source>
        <dbReference type="ARBA" id="ARBA00022840"/>
    </source>
</evidence>
<keyword evidence="3" id="KW-0597">Phosphoprotein</keyword>
<feature type="transmembrane region" description="Helical" evidence="10">
    <location>
        <begin position="112"/>
        <end position="134"/>
    </location>
</feature>
<evidence type="ECO:0000256" key="10">
    <source>
        <dbReference type="SAM" id="Phobius"/>
    </source>
</evidence>
<evidence type="ECO:0000256" key="8">
    <source>
        <dbReference type="ARBA" id="ARBA00023012"/>
    </source>
</evidence>
<dbReference type="SUPFAM" id="SSF55874">
    <property type="entry name" value="ATPase domain of HSP90 chaperone/DNA topoisomerase II/histidine kinase"/>
    <property type="match status" value="1"/>
</dbReference>
<sequence length="512" mass="54405">MTVDDAVVRWLALVGGGLVLGAAVVLFDRFPVGTLCFLVAAAVVPALVLAPTVTNPAWVWPFVAASVFGFRAGRRLDDTSPVLSSLAAVVLAGLPVSVLVDSSARGGFGLLFGLYDWFVLVLILLVVVLVPWMVGRYRRQRAELAAAGWERAALLERQQRLEVDRARLRERARIARDMHDSLGHEWGLIALRAAALEVTADLPERQRAAAGELRAGVAEATERLREIIGMLRPDGELAPDERVDIAGLVERAAGAGMDIGWEPPEPPVGSVPVAVERAAHRVVQEGLTNATRHAPGAPVTVRVEHGTGSTTVKVTNGAASEQPGDTAGGGYGLVGLAERVRLLGGTLAAGPRDGGFALVATLPHDARPADLPADLNGSGDSESTRERARTRGEARRRLTSAIRVPALAGTVVAVLAMALYALVGANNTLDPALFERIPLGATRAEVEAQVPPFQILGDPERMLPAPPEDAECRQYWSSEQSDDQLFFRLCFVADRLVVKEVVPRSAISTGSE</sequence>
<reference evidence="12 13" key="1">
    <citation type="submission" date="2021-02" db="EMBL/GenBank/DDBJ databases">
        <title>Actinophytocola xerophila sp. nov., isolated from soil of cotton cropping field.</title>
        <authorList>
            <person name="Huang R."/>
            <person name="Chen X."/>
            <person name="Ge X."/>
            <person name="Liu W."/>
        </authorList>
    </citation>
    <scope>NUCLEOTIDE SEQUENCE [LARGE SCALE GENOMIC DNA]</scope>
    <source>
        <strain evidence="12 13">S1-96</strain>
    </source>
</reference>
<dbReference type="InterPro" id="IPR050482">
    <property type="entry name" value="Sensor_HK_TwoCompSys"/>
</dbReference>
<keyword evidence="13" id="KW-1185">Reference proteome</keyword>
<evidence type="ECO:0000256" key="2">
    <source>
        <dbReference type="ARBA" id="ARBA00012438"/>
    </source>
</evidence>
<dbReference type="RefSeq" id="WP_260190305.1">
    <property type="nucleotide sequence ID" value="NZ_JAFFZE010000006.1"/>
</dbReference>
<evidence type="ECO:0000256" key="4">
    <source>
        <dbReference type="ARBA" id="ARBA00022679"/>
    </source>
</evidence>
<keyword evidence="10" id="KW-0812">Transmembrane</keyword>
<keyword evidence="6 12" id="KW-0418">Kinase</keyword>
<evidence type="ECO:0000256" key="3">
    <source>
        <dbReference type="ARBA" id="ARBA00022553"/>
    </source>
</evidence>
<feature type="domain" description="Signal transduction histidine kinase subgroup 3 dimerisation and phosphoacceptor" evidence="11">
    <location>
        <begin position="170"/>
        <end position="235"/>
    </location>
</feature>
<gene>
    <name evidence="12" type="ORF">JT362_07550</name>
</gene>
<dbReference type="GO" id="GO:0016301">
    <property type="term" value="F:kinase activity"/>
    <property type="evidence" value="ECO:0007669"/>
    <property type="project" value="UniProtKB-KW"/>
</dbReference>
<name>A0ABT2J6S6_9PSEU</name>
<proteinExistence type="predicted"/>
<dbReference type="Gene3D" id="1.20.5.1930">
    <property type="match status" value="1"/>
</dbReference>